<feature type="domain" description="KAP NTPase" evidence="2">
    <location>
        <begin position="66"/>
        <end position="155"/>
    </location>
</feature>
<feature type="transmembrane region" description="Helical" evidence="1">
    <location>
        <begin position="43"/>
        <end position="64"/>
    </location>
</feature>
<proteinExistence type="predicted"/>
<evidence type="ECO:0000256" key="1">
    <source>
        <dbReference type="SAM" id="Phobius"/>
    </source>
</evidence>
<dbReference type="OrthoDB" id="88903at2"/>
<gene>
    <name evidence="3" type="ORF">F6B43_18940</name>
</gene>
<evidence type="ECO:0000259" key="2">
    <source>
        <dbReference type="Pfam" id="PF07693"/>
    </source>
</evidence>
<keyword evidence="4" id="KW-1185">Reference proteome</keyword>
<keyword evidence="1" id="KW-0812">Transmembrane</keyword>
<accession>A0A5J5IZH7</accession>
<dbReference type="Proteomes" id="UP000325827">
    <property type="component" value="Unassembled WGS sequence"/>
</dbReference>
<sequence>MAGGRFRCAAAGNTVPSPPARLDSDRTPVRARGGLHSQWGKNVVAWSGFAASSTFLLVVIAGLLEVSTVTVSRSTPSHVAQFSVLFDKLHNTDSKRRYVIFIDDLDRCGKKDMVATLERLRTFLGHDRCVFVVAFDRDAIATTIAEQMQHSVPTQARSRYYRTSAPSLCWAPTAYRSSECVPSGSRPCPCPRPR</sequence>
<dbReference type="AlphaFoldDB" id="A0A5J5IZH7"/>
<dbReference type="Pfam" id="PF07693">
    <property type="entry name" value="KAP_NTPase"/>
    <property type="match status" value="1"/>
</dbReference>
<organism evidence="3 4">
    <name type="scientific">Microbacterium rhizomatis</name>
    <dbReference type="NCBI Taxonomy" id="1631477"/>
    <lineage>
        <taxon>Bacteria</taxon>
        <taxon>Bacillati</taxon>
        <taxon>Actinomycetota</taxon>
        <taxon>Actinomycetes</taxon>
        <taxon>Micrococcales</taxon>
        <taxon>Microbacteriaceae</taxon>
        <taxon>Microbacterium</taxon>
    </lineage>
</organism>
<protein>
    <recommendedName>
        <fullName evidence="2">KAP NTPase domain-containing protein</fullName>
    </recommendedName>
</protein>
<dbReference type="EMBL" id="VYSA01000007">
    <property type="protein sequence ID" value="KAA9104754.1"/>
    <property type="molecule type" value="Genomic_DNA"/>
</dbReference>
<name>A0A5J5IZH7_9MICO</name>
<keyword evidence="1" id="KW-1133">Transmembrane helix</keyword>
<dbReference type="InterPro" id="IPR011646">
    <property type="entry name" value="KAP_P-loop"/>
</dbReference>
<keyword evidence="1" id="KW-0472">Membrane</keyword>
<evidence type="ECO:0000313" key="4">
    <source>
        <dbReference type="Proteomes" id="UP000325827"/>
    </source>
</evidence>
<reference evidence="4" key="1">
    <citation type="submission" date="2019-09" db="EMBL/GenBank/DDBJ databases">
        <title>Mumia zhuanghuii sp. nov. isolated from the intestinal contents of plateau pika (Ochotona curzoniae) in the Qinghai-Tibet plateau of China.</title>
        <authorList>
            <person name="Tian Z."/>
        </authorList>
    </citation>
    <scope>NUCLEOTIDE SEQUENCE [LARGE SCALE GENOMIC DNA]</scope>
    <source>
        <strain evidence="4">JCM 30598</strain>
    </source>
</reference>
<dbReference type="RefSeq" id="WP_150450589.1">
    <property type="nucleotide sequence ID" value="NZ_VYSA01000007.1"/>
</dbReference>
<evidence type="ECO:0000313" key="3">
    <source>
        <dbReference type="EMBL" id="KAA9104754.1"/>
    </source>
</evidence>
<comment type="caution">
    <text evidence="3">The sequence shown here is derived from an EMBL/GenBank/DDBJ whole genome shotgun (WGS) entry which is preliminary data.</text>
</comment>